<dbReference type="Pfam" id="PF00881">
    <property type="entry name" value="Nitroreductase"/>
    <property type="match status" value="1"/>
</dbReference>
<comment type="caution">
    <text evidence="5">The sequence shown here is derived from an EMBL/GenBank/DDBJ whole genome shotgun (WGS) entry which is preliminary data.</text>
</comment>
<evidence type="ECO:0000256" key="1">
    <source>
        <dbReference type="ARBA" id="ARBA00001917"/>
    </source>
</evidence>
<sequence length="209" mass="23797">MALNNNFDEILTGRRSVKVFDENVKIPRSEMDEILTKATLAPSSINMQPWRLVVVESEEGKAKLRPLVQFNTRQNDSSAAMIVIFGDMRNYEYAEEIYGSAVEKGYMPQEVKEQLVERFVTGYKALERPAMNDIVKVDSSLMAMQLMLVARQYGYDTNPIGGFDRENIAQAFGLDPERYVPVLIVAIGKEKEPGRPSYRLPVDKTVQYF</sequence>
<protein>
    <submittedName>
        <fullName evidence="5">Nitroreductase family protein</fullName>
    </submittedName>
</protein>
<dbReference type="Gene3D" id="3.40.109.10">
    <property type="entry name" value="NADH Oxidase"/>
    <property type="match status" value="1"/>
</dbReference>
<keyword evidence="3" id="KW-0560">Oxidoreductase</keyword>
<name>A0ABS0T9N7_9STAP</name>
<reference evidence="5 6" key="1">
    <citation type="submission" date="2020-04" db="EMBL/GenBank/DDBJ databases">
        <title>Staphylococcus species from domestic dog.</title>
        <authorList>
            <person name="Paterson G.K."/>
        </authorList>
    </citation>
    <scope>NUCLEOTIDE SEQUENCE [LARGE SCALE GENOMIC DNA]</scope>
    <source>
        <strain evidence="5 6">H16/1A</strain>
    </source>
</reference>
<dbReference type="InterPro" id="IPR000415">
    <property type="entry name" value="Nitroreductase-like"/>
</dbReference>
<dbReference type="PANTHER" id="PTHR43673:SF10">
    <property type="entry name" value="NADH DEHYDROGENASE_NAD(P)H NITROREDUCTASE XCC3605-RELATED"/>
    <property type="match status" value="1"/>
</dbReference>
<dbReference type="SUPFAM" id="SSF55469">
    <property type="entry name" value="FMN-dependent nitroreductase-like"/>
    <property type="match status" value="1"/>
</dbReference>
<dbReference type="Proteomes" id="UP000751852">
    <property type="component" value="Unassembled WGS sequence"/>
</dbReference>
<dbReference type="PANTHER" id="PTHR43673">
    <property type="entry name" value="NAD(P)H NITROREDUCTASE YDGI-RELATED"/>
    <property type="match status" value="1"/>
</dbReference>
<dbReference type="EMBL" id="JABANU010000004">
    <property type="protein sequence ID" value="MBI5974479.1"/>
    <property type="molecule type" value="Genomic_DNA"/>
</dbReference>
<evidence type="ECO:0000256" key="2">
    <source>
        <dbReference type="ARBA" id="ARBA00007118"/>
    </source>
</evidence>
<evidence type="ECO:0000259" key="4">
    <source>
        <dbReference type="Pfam" id="PF00881"/>
    </source>
</evidence>
<proteinExistence type="inferred from homology"/>
<comment type="cofactor">
    <cofactor evidence="1">
        <name>FMN</name>
        <dbReference type="ChEBI" id="CHEBI:58210"/>
    </cofactor>
</comment>
<feature type="domain" description="Nitroreductase" evidence="4">
    <location>
        <begin position="12"/>
        <end position="189"/>
    </location>
</feature>
<evidence type="ECO:0000313" key="6">
    <source>
        <dbReference type="Proteomes" id="UP000751852"/>
    </source>
</evidence>
<dbReference type="RefSeq" id="WP_198617267.1">
    <property type="nucleotide sequence ID" value="NZ_JABANU010000004.1"/>
</dbReference>
<dbReference type="InterPro" id="IPR029479">
    <property type="entry name" value="Nitroreductase"/>
</dbReference>
<dbReference type="CDD" id="cd02137">
    <property type="entry name" value="MhqN-like"/>
    <property type="match status" value="1"/>
</dbReference>
<evidence type="ECO:0000313" key="5">
    <source>
        <dbReference type="EMBL" id="MBI5974479.1"/>
    </source>
</evidence>
<comment type="similarity">
    <text evidence="2">Belongs to the nitroreductase family.</text>
</comment>
<gene>
    <name evidence="5" type="ORF">HHH54_02565</name>
</gene>
<accession>A0ABS0T9N7</accession>
<keyword evidence="6" id="KW-1185">Reference proteome</keyword>
<evidence type="ECO:0000256" key="3">
    <source>
        <dbReference type="ARBA" id="ARBA00023002"/>
    </source>
</evidence>
<organism evidence="5 6">
    <name type="scientific">Staphylococcus canis</name>
    <dbReference type="NCBI Taxonomy" id="2724942"/>
    <lineage>
        <taxon>Bacteria</taxon>
        <taxon>Bacillati</taxon>
        <taxon>Bacillota</taxon>
        <taxon>Bacilli</taxon>
        <taxon>Bacillales</taxon>
        <taxon>Staphylococcaceae</taxon>
        <taxon>Staphylococcus</taxon>
    </lineage>
</organism>